<gene>
    <name evidence="13" type="ordered locus">Glov_2189</name>
</gene>
<dbReference type="OrthoDB" id="5395136at2"/>
<dbReference type="GO" id="GO:0015031">
    <property type="term" value="P:protein transport"/>
    <property type="evidence" value="ECO:0007669"/>
    <property type="project" value="UniProtKB-KW"/>
</dbReference>
<dbReference type="EMBL" id="CP001089">
    <property type="protein sequence ID" value="ACD95905.1"/>
    <property type="molecule type" value="Genomic_DNA"/>
</dbReference>
<name>B3E484_TRIL1</name>
<comment type="subunit">
    <text evidence="3">Monomer.</text>
</comment>
<sequence length="242" mass="26757">MRNRFHFKQISSLAHLLWLVLLTALFSGCVTSTPRLDTSQVVPGRKVETLSSGVTVALRSGEKNISGRGFMVYRRPDQMRLIMLSPFGTTVMETRLDGPQLTLAYPASGEAFLGNIRELPAATGQQGLAMLQWVLAADIPANAPQNGVVEQINERGVKEQITLKQGLIVEKSLASGEQVRYRNYAVLDGVLVPMELQMESAEGDRIRLTLEEPEINTELEPQMFAVPLQGLRLYPLSVLKPK</sequence>
<keyword evidence="11" id="KW-0998">Cell outer membrane</keyword>
<dbReference type="KEGG" id="glo:Glov_2189"/>
<evidence type="ECO:0000313" key="14">
    <source>
        <dbReference type="Proteomes" id="UP000002420"/>
    </source>
</evidence>
<dbReference type="HOGENOM" id="CLU_1188593_0_0_7"/>
<evidence type="ECO:0000256" key="11">
    <source>
        <dbReference type="ARBA" id="ARBA00023237"/>
    </source>
</evidence>
<dbReference type="eggNOG" id="COG3017">
    <property type="taxonomic scope" value="Bacteria"/>
</dbReference>
<evidence type="ECO:0000256" key="12">
    <source>
        <dbReference type="ARBA" id="ARBA00023288"/>
    </source>
</evidence>
<dbReference type="Gene3D" id="2.50.20.10">
    <property type="entry name" value="Lipoprotein localisation LolA/LolB/LppX"/>
    <property type="match status" value="1"/>
</dbReference>
<evidence type="ECO:0000256" key="1">
    <source>
        <dbReference type="ARBA" id="ARBA00004442"/>
    </source>
</evidence>
<evidence type="ECO:0000256" key="4">
    <source>
        <dbReference type="ARBA" id="ARBA00016202"/>
    </source>
</evidence>
<dbReference type="PROSITE" id="PS51257">
    <property type="entry name" value="PROKAR_LIPOPROTEIN"/>
    <property type="match status" value="1"/>
</dbReference>
<evidence type="ECO:0000256" key="7">
    <source>
        <dbReference type="ARBA" id="ARBA00022927"/>
    </source>
</evidence>
<comment type="similarity">
    <text evidence="2">Belongs to the LolB family.</text>
</comment>
<keyword evidence="12 13" id="KW-0449">Lipoprotein</keyword>
<comment type="subcellular location">
    <subcellularLocation>
        <location evidence="1">Cell outer membrane</location>
    </subcellularLocation>
</comment>
<dbReference type="Pfam" id="PF03550">
    <property type="entry name" value="LolB"/>
    <property type="match status" value="1"/>
</dbReference>
<organism evidence="13 14">
    <name type="scientific">Trichlorobacter lovleyi (strain ATCC BAA-1151 / DSM 17278 / SZ)</name>
    <name type="common">Geobacter lovleyi</name>
    <dbReference type="NCBI Taxonomy" id="398767"/>
    <lineage>
        <taxon>Bacteria</taxon>
        <taxon>Pseudomonadati</taxon>
        <taxon>Thermodesulfobacteriota</taxon>
        <taxon>Desulfuromonadia</taxon>
        <taxon>Geobacterales</taxon>
        <taxon>Geobacteraceae</taxon>
        <taxon>Trichlorobacter</taxon>
    </lineage>
</organism>
<evidence type="ECO:0000256" key="10">
    <source>
        <dbReference type="ARBA" id="ARBA00023186"/>
    </source>
</evidence>
<dbReference type="InterPro" id="IPR004565">
    <property type="entry name" value="OM_lipoprot_LolB"/>
</dbReference>
<protein>
    <recommendedName>
        <fullName evidence="4">Outer-membrane lipoprotein LolB</fullName>
    </recommendedName>
</protein>
<evidence type="ECO:0000313" key="13">
    <source>
        <dbReference type="EMBL" id="ACD95905.1"/>
    </source>
</evidence>
<dbReference type="STRING" id="398767.Glov_2189"/>
<dbReference type="RefSeq" id="WP_012470241.1">
    <property type="nucleotide sequence ID" value="NC_010814.1"/>
</dbReference>
<keyword evidence="9" id="KW-0564">Palmitate</keyword>
<dbReference type="AlphaFoldDB" id="B3E484"/>
<keyword evidence="5" id="KW-0813">Transport</keyword>
<evidence type="ECO:0000256" key="9">
    <source>
        <dbReference type="ARBA" id="ARBA00023139"/>
    </source>
</evidence>
<evidence type="ECO:0000256" key="2">
    <source>
        <dbReference type="ARBA" id="ARBA00009696"/>
    </source>
</evidence>
<keyword evidence="7" id="KW-0653">Protein transport</keyword>
<proteinExistence type="inferred from homology"/>
<dbReference type="Proteomes" id="UP000002420">
    <property type="component" value="Chromosome"/>
</dbReference>
<keyword evidence="14" id="KW-1185">Reference proteome</keyword>
<evidence type="ECO:0000256" key="5">
    <source>
        <dbReference type="ARBA" id="ARBA00022448"/>
    </source>
</evidence>
<keyword evidence="6" id="KW-0732">Signal</keyword>
<dbReference type="GO" id="GO:0009279">
    <property type="term" value="C:cell outer membrane"/>
    <property type="evidence" value="ECO:0007669"/>
    <property type="project" value="UniProtKB-SubCell"/>
</dbReference>
<reference evidence="13 14" key="1">
    <citation type="submission" date="2008-05" db="EMBL/GenBank/DDBJ databases">
        <title>Complete sequence of chromosome of Geobacter lovleyi SZ.</title>
        <authorList>
            <consortium name="US DOE Joint Genome Institute"/>
            <person name="Lucas S."/>
            <person name="Copeland A."/>
            <person name="Lapidus A."/>
            <person name="Glavina del Rio T."/>
            <person name="Dalin E."/>
            <person name="Tice H."/>
            <person name="Bruce D."/>
            <person name="Goodwin L."/>
            <person name="Pitluck S."/>
            <person name="Chertkov O."/>
            <person name="Meincke L."/>
            <person name="Brettin T."/>
            <person name="Detter J.C."/>
            <person name="Han C."/>
            <person name="Tapia R."/>
            <person name="Kuske C.R."/>
            <person name="Schmutz J."/>
            <person name="Larimer F."/>
            <person name="Land M."/>
            <person name="Hauser L."/>
            <person name="Kyrpides N."/>
            <person name="Mikhailova N."/>
            <person name="Sung Y."/>
            <person name="Fletcher K.E."/>
            <person name="Ritalahti K.M."/>
            <person name="Loeffler F.E."/>
            <person name="Richardson P."/>
        </authorList>
    </citation>
    <scope>NUCLEOTIDE SEQUENCE [LARGE SCALE GENOMIC DNA]</scope>
    <source>
        <strain evidence="14">ATCC BAA-1151 / DSM 17278 / SZ</strain>
    </source>
</reference>
<accession>B3E484</accession>
<dbReference type="InterPro" id="IPR029046">
    <property type="entry name" value="LolA/LolB/LppX"/>
</dbReference>
<evidence type="ECO:0000256" key="6">
    <source>
        <dbReference type="ARBA" id="ARBA00022729"/>
    </source>
</evidence>
<dbReference type="SUPFAM" id="SSF89392">
    <property type="entry name" value="Prokaryotic lipoproteins and lipoprotein localization factors"/>
    <property type="match status" value="1"/>
</dbReference>
<evidence type="ECO:0000256" key="8">
    <source>
        <dbReference type="ARBA" id="ARBA00023136"/>
    </source>
</evidence>
<keyword evidence="8" id="KW-0472">Membrane</keyword>
<evidence type="ECO:0000256" key="3">
    <source>
        <dbReference type="ARBA" id="ARBA00011245"/>
    </source>
</evidence>
<keyword evidence="10" id="KW-0143">Chaperone</keyword>